<dbReference type="EMBL" id="FIZY01000029">
    <property type="protein sequence ID" value="CZF84387.1"/>
    <property type="molecule type" value="Genomic_DNA"/>
</dbReference>
<protein>
    <recommendedName>
        <fullName evidence="2">eCIS core domain-containing protein</fullName>
    </recommendedName>
</protein>
<accession>A0A128FC64</accession>
<name>A0A128FC64_9GAMM</name>
<proteinExistence type="predicted"/>
<gene>
    <name evidence="3" type="ORF">GMA8713_03084</name>
</gene>
<sequence>MEPRFGMRFSNVRIHDGANAAKSTDDIHAKAYTCGNHIVFARNQYKPNTDHGRKLLAHELTHVIQQSGGSRFIQRFPNPAPPPAPYTPGRPAHNHPAIGAWPLVQANARSICKAIRTTINLPGGGSVSVWNRPTTIKEKSECACAVLSPLSVLTAAKHIQMRNKPLAVAHLDHYISGGGADFVEHTNLDNLMKTDAGARGVVANAIASADRGNVFIRQGHYSDENFRLAFGGIDRVDYQVNRTASTVDVWFKDRYDFHPAGFGYTNLGTGDYAPPGRPTNCVHAAAVEAKSSGAADYWMFGHATLPLSLITGGSTGSSGSGSTGSSSGGSGSDGETDI</sequence>
<evidence type="ECO:0000313" key="3">
    <source>
        <dbReference type="EMBL" id="CZF84387.1"/>
    </source>
</evidence>
<evidence type="ECO:0000313" key="4">
    <source>
        <dbReference type="Proteomes" id="UP000073601"/>
    </source>
</evidence>
<evidence type="ECO:0000256" key="1">
    <source>
        <dbReference type="SAM" id="MobiDB-lite"/>
    </source>
</evidence>
<dbReference type="Proteomes" id="UP000073601">
    <property type="component" value="Unassembled WGS sequence"/>
</dbReference>
<feature type="compositionally biased region" description="Gly residues" evidence="1">
    <location>
        <begin position="314"/>
        <end position="332"/>
    </location>
</feature>
<reference evidence="4" key="1">
    <citation type="submission" date="2016-02" db="EMBL/GenBank/DDBJ databases">
        <authorList>
            <person name="Rodrigo-Torres Lidia"/>
            <person name="Arahal R.David."/>
        </authorList>
    </citation>
    <scope>NUCLEOTIDE SEQUENCE [LARGE SCALE GENOMIC DNA]</scope>
    <source>
        <strain evidence="4">CECT 8713</strain>
    </source>
</reference>
<keyword evidence="4" id="KW-1185">Reference proteome</keyword>
<evidence type="ECO:0000259" key="2">
    <source>
        <dbReference type="Pfam" id="PF13699"/>
    </source>
</evidence>
<feature type="domain" description="eCIS core" evidence="2">
    <location>
        <begin position="1"/>
        <end position="69"/>
    </location>
</feature>
<feature type="region of interest" description="Disordered" evidence="1">
    <location>
        <begin position="314"/>
        <end position="338"/>
    </location>
</feature>
<organism evidence="3 4">
    <name type="scientific">Grimontia marina</name>
    <dbReference type="NCBI Taxonomy" id="646534"/>
    <lineage>
        <taxon>Bacteria</taxon>
        <taxon>Pseudomonadati</taxon>
        <taxon>Pseudomonadota</taxon>
        <taxon>Gammaproteobacteria</taxon>
        <taxon>Vibrionales</taxon>
        <taxon>Vibrionaceae</taxon>
        <taxon>Grimontia</taxon>
    </lineage>
</organism>
<dbReference type="Pfam" id="PF13699">
    <property type="entry name" value="eCIS_core"/>
    <property type="match status" value="1"/>
</dbReference>
<dbReference type="AlphaFoldDB" id="A0A128FC64"/>
<dbReference type="InterPro" id="IPR025295">
    <property type="entry name" value="eCIS_core_dom"/>
</dbReference>